<gene>
    <name evidence="3" type="ORF">BM524_21010</name>
</gene>
<proteinExistence type="predicted"/>
<keyword evidence="3" id="KW-0614">Plasmid</keyword>
<dbReference type="SUPFAM" id="SSF49899">
    <property type="entry name" value="Concanavalin A-like lectins/glucanases"/>
    <property type="match status" value="1"/>
</dbReference>
<dbReference type="InterPro" id="IPR013320">
    <property type="entry name" value="ConA-like_dom_sf"/>
</dbReference>
<evidence type="ECO:0000313" key="4">
    <source>
        <dbReference type="Proteomes" id="UP000182101"/>
    </source>
</evidence>
<keyword evidence="1" id="KW-1133">Transmembrane helix</keyword>
<sequence>MNKFICLTFLIILTYMPLAHSEVVYVHDDGLIFSYDPDPGVLGGIQGEKDTLLGQIAAFDYSNSTFSFWVNINSVQPDWTSIFHIGNESMERYPAVWLYDNDTLLHYRIATDGWDNQSVETETPLALQTWVMVTTVWDEGIGTLYFNDVAMATYSNYTFTFLDSIVDEESWNVYASDPWHNPFDGYFDNLKIYNRAWSDEEILFNYNASIAVSVATPHFYFGVFLLGLVMPVRLLRRSR</sequence>
<keyword evidence="1" id="KW-0472">Membrane</keyword>
<organism evidence="3 4">
    <name type="scientific">Alteromonas mediterranea</name>
    <dbReference type="NCBI Taxonomy" id="314275"/>
    <lineage>
        <taxon>Bacteria</taxon>
        <taxon>Pseudomonadati</taxon>
        <taxon>Pseudomonadota</taxon>
        <taxon>Gammaproteobacteria</taxon>
        <taxon>Alteromonadales</taxon>
        <taxon>Alteromonadaceae</taxon>
        <taxon>Alteromonas/Salinimonas group</taxon>
        <taxon>Alteromonas</taxon>
    </lineage>
</organism>
<evidence type="ECO:0000313" key="3">
    <source>
        <dbReference type="EMBL" id="APD92383.1"/>
    </source>
</evidence>
<dbReference type="EMBL" id="CP018025">
    <property type="protein sequence ID" value="APD92383.1"/>
    <property type="molecule type" value="Genomic_DNA"/>
</dbReference>
<protein>
    <recommendedName>
        <fullName evidence="5">LamG-like jellyroll fold domain-containing protein</fullName>
    </recommendedName>
</protein>
<evidence type="ECO:0000256" key="1">
    <source>
        <dbReference type="SAM" id="Phobius"/>
    </source>
</evidence>
<accession>A0AAC9JI85</accession>
<keyword evidence="2" id="KW-0732">Signal</keyword>
<keyword evidence="1" id="KW-0812">Transmembrane</keyword>
<name>A0AAC9JI85_9ALTE</name>
<reference evidence="3 4" key="1">
    <citation type="submission" date="2016-11" db="EMBL/GenBank/DDBJ databases">
        <title>Networking in microbes: conjugative elements and plasmids in the genus Alteromonas.</title>
        <authorList>
            <person name="Lopez-Perez M."/>
            <person name="Ramon-Marco N."/>
            <person name="Rodriguez-Valera F."/>
        </authorList>
    </citation>
    <scope>NUCLEOTIDE SEQUENCE [LARGE SCALE GENOMIC DNA]</scope>
    <source>
        <strain evidence="3 4">CP48</strain>
        <plasmid evidence="4">pamcp48-600</plasmid>
    </source>
</reference>
<feature type="chain" id="PRO_5042267358" description="LamG-like jellyroll fold domain-containing protein" evidence="2">
    <location>
        <begin position="22"/>
        <end position="239"/>
    </location>
</feature>
<feature type="signal peptide" evidence="2">
    <location>
        <begin position="1"/>
        <end position="21"/>
    </location>
</feature>
<feature type="transmembrane region" description="Helical" evidence="1">
    <location>
        <begin position="218"/>
        <end position="235"/>
    </location>
</feature>
<dbReference type="Pfam" id="PF13385">
    <property type="entry name" value="Laminin_G_3"/>
    <property type="match status" value="1"/>
</dbReference>
<dbReference type="Gene3D" id="2.60.120.200">
    <property type="match status" value="1"/>
</dbReference>
<evidence type="ECO:0000256" key="2">
    <source>
        <dbReference type="SAM" id="SignalP"/>
    </source>
</evidence>
<dbReference type="AlphaFoldDB" id="A0AAC9JI85"/>
<evidence type="ECO:0008006" key="5">
    <source>
        <dbReference type="Google" id="ProtNLM"/>
    </source>
</evidence>
<dbReference type="Proteomes" id="UP000182101">
    <property type="component" value="Plasmid pAMCP48-600"/>
</dbReference>
<geneLocation type="plasmid" evidence="4">
    <name>pamcp48-600</name>
</geneLocation>